<evidence type="ECO:0000256" key="2">
    <source>
        <dbReference type="ARBA" id="ARBA00009077"/>
    </source>
</evidence>
<evidence type="ECO:0000256" key="1">
    <source>
        <dbReference type="ARBA" id="ARBA00001933"/>
    </source>
</evidence>
<dbReference type="InterPro" id="IPR015421">
    <property type="entry name" value="PyrdxlP-dep_Trfase_major"/>
</dbReference>
<accession>A0ABW1T0L9</accession>
<gene>
    <name evidence="5" type="ORF">ACFQGU_07915</name>
</gene>
<comment type="similarity">
    <text evidence="2 4">Belongs to the trans-sulfuration enzymes family.</text>
</comment>
<dbReference type="PANTHER" id="PTHR11808">
    <property type="entry name" value="TRANS-SULFURATION ENZYME FAMILY MEMBER"/>
    <property type="match status" value="1"/>
</dbReference>
<evidence type="ECO:0000256" key="4">
    <source>
        <dbReference type="RuleBase" id="RU362118"/>
    </source>
</evidence>
<reference evidence="6" key="1">
    <citation type="journal article" date="2019" name="Int. J. Syst. Evol. Microbiol.">
        <title>The Global Catalogue of Microorganisms (GCM) 10K type strain sequencing project: providing services to taxonomists for standard genome sequencing and annotation.</title>
        <authorList>
            <consortium name="The Broad Institute Genomics Platform"/>
            <consortium name="The Broad Institute Genome Sequencing Center for Infectious Disease"/>
            <person name="Wu L."/>
            <person name="Ma J."/>
        </authorList>
    </citation>
    <scope>NUCLEOTIDE SEQUENCE [LARGE SCALE GENOMIC DNA]</scope>
    <source>
        <strain evidence="6">CGMCC 4.7317</strain>
    </source>
</reference>
<evidence type="ECO:0000256" key="3">
    <source>
        <dbReference type="ARBA" id="ARBA00022898"/>
    </source>
</evidence>
<name>A0ABW1T0L9_9ACTN</name>
<dbReference type="Gene3D" id="3.40.640.10">
    <property type="entry name" value="Type I PLP-dependent aspartate aminotransferase-like (Major domain)"/>
    <property type="match status" value="1"/>
</dbReference>
<keyword evidence="3 4" id="KW-0663">Pyridoxal phosphate</keyword>
<dbReference type="RefSeq" id="WP_386765430.1">
    <property type="nucleotide sequence ID" value="NZ_JBHSTI010000008.1"/>
</dbReference>
<comment type="cofactor">
    <cofactor evidence="1 4">
        <name>pyridoxal 5'-phosphate</name>
        <dbReference type="ChEBI" id="CHEBI:597326"/>
    </cofactor>
</comment>
<protein>
    <submittedName>
        <fullName evidence="5">Trans-sulfuration enzyme family protein</fullName>
    </submittedName>
</protein>
<dbReference type="InterPro" id="IPR000277">
    <property type="entry name" value="Cys/Met-Metab_PyrdxlP-dep_enz"/>
</dbReference>
<dbReference type="PANTHER" id="PTHR11808:SF15">
    <property type="entry name" value="CYSTATHIONINE GAMMA-LYASE"/>
    <property type="match status" value="1"/>
</dbReference>
<dbReference type="EMBL" id="JBHSTI010000008">
    <property type="protein sequence ID" value="MFC6237799.1"/>
    <property type="molecule type" value="Genomic_DNA"/>
</dbReference>
<proteinExistence type="inferred from homology"/>
<dbReference type="SUPFAM" id="SSF53383">
    <property type="entry name" value="PLP-dependent transferases"/>
    <property type="match status" value="1"/>
</dbReference>
<dbReference type="PIRSF" id="PIRSF001434">
    <property type="entry name" value="CGS"/>
    <property type="match status" value="1"/>
</dbReference>
<dbReference type="InterPro" id="IPR015422">
    <property type="entry name" value="PyrdxlP-dep_Trfase_small"/>
</dbReference>
<dbReference type="Pfam" id="PF01053">
    <property type="entry name" value="Cys_Met_Meta_PP"/>
    <property type="match status" value="1"/>
</dbReference>
<keyword evidence="6" id="KW-1185">Reference proteome</keyword>
<dbReference type="Proteomes" id="UP001596138">
    <property type="component" value="Unassembled WGS sequence"/>
</dbReference>
<comment type="caution">
    <text evidence="5">The sequence shown here is derived from an EMBL/GenBank/DDBJ whole genome shotgun (WGS) entry which is preliminary data.</text>
</comment>
<organism evidence="5 6">
    <name type="scientific">Longivirga aurantiaca</name>
    <dbReference type="NCBI Taxonomy" id="1837743"/>
    <lineage>
        <taxon>Bacteria</taxon>
        <taxon>Bacillati</taxon>
        <taxon>Actinomycetota</taxon>
        <taxon>Actinomycetes</taxon>
        <taxon>Sporichthyales</taxon>
        <taxon>Sporichthyaceae</taxon>
        <taxon>Longivirga</taxon>
    </lineage>
</organism>
<evidence type="ECO:0000313" key="5">
    <source>
        <dbReference type="EMBL" id="MFC6237799.1"/>
    </source>
</evidence>
<sequence>MTEPQPPETLRPETVVVSAGRPEAAPDAPVNVPVVLSSTFHAGGPVGYARTSNPSWEAFEEALGLLEGGRCLAFASGMGAVSAVLDLVPTGGVVVVSSHSYSGTAARLRDLEAAGRVVVRLVQIDDPDAVAAACEGASVLWIETPTNPALEVCDLAAATAAARAHGALTVCDNTFATPLLQRPLALGADVVVHSATKALAGHSDVLMGAVVTADQDLLARLLRVRTLVGAIPGPLDAYLALRGVRTLALRLRQAQASAYELATRLQSHPAVRNVRYPGLPDDPGHLVAAKQMSGFGTIVSFETTGTAEETDAMCDRTSVVIHATSLGGVETSWERRRRWIEERPDIPETLIRLSVGIEDVDDLWTDLAQALDALTP</sequence>
<dbReference type="Gene3D" id="3.90.1150.10">
    <property type="entry name" value="Aspartate Aminotransferase, domain 1"/>
    <property type="match status" value="1"/>
</dbReference>
<dbReference type="InterPro" id="IPR015424">
    <property type="entry name" value="PyrdxlP-dep_Trfase"/>
</dbReference>
<evidence type="ECO:0000313" key="6">
    <source>
        <dbReference type="Proteomes" id="UP001596138"/>
    </source>
</evidence>